<feature type="region of interest" description="Disordered" evidence="1">
    <location>
        <begin position="1"/>
        <end position="116"/>
    </location>
</feature>
<dbReference type="Pfam" id="PF06087">
    <property type="entry name" value="Tyr-DNA_phospho"/>
    <property type="match status" value="2"/>
</dbReference>
<feature type="domain" description="PLD phosphodiesterase" evidence="2">
    <location>
        <begin position="479"/>
        <end position="513"/>
    </location>
</feature>
<dbReference type="InterPro" id="IPR010347">
    <property type="entry name" value="Tdp1"/>
</dbReference>
<dbReference type="Proteomes" id="UP001583280">
    <property type="component" value="Unassembled WGS sequence"/>
</dbReference>
<name>A0ABR3Z6A6_9PEZI</name>
<accession>A0ABR3Z6A6</accession>
<dbReference type="PANTHER" id="PTHR12415">
    <property type="entry name" value="TYROSYL-DNA PHOSPHODIESTERASE 1"/>
    <property type="match status" value="1"/>
</dbReference>
<dbReference type="SUPFAM" id="SSF56024">
    <property type="entry name" value="Phospholipase D/nuclease"/>
    <property type="match status" value="2"/>
</dbReference>
<dbReference type="PANTHER" id="PTHR12415:SF4">
    <property type="entry name" value="TYROSYL-DNA PHOSPHODIESTERASE DOMAIN-CONTAINING PROTEIN"/>
    <property type="match status" value="1"/>
</dbReference>
<dbReference type="PROSITE" id="PS50035">
    <property type="entry name" value="PLD"/>
    <property type="match status" value="1"/>
</dbReference>
<evidence type="ECO:0000259" key="2">
    <source>
        <dbReference type="PROSITE" id="PS50035"/>
    </source>
</evidence>
<organism evidence="3 4">
    <name type="scientific">Ceratocystis pirilliformis</name>
    <dbReference type="NCBI Taxonomy" id="259994"/>
    <lineage>
        <taxon>Eukaryota</taxon>
        <taxon>Fungi</taxon>
        <taxon>Dikarya</taxon>
        <taxon>Ascomycota</taxon>
        <taxon>Pezizomycotina</taxon>
        <taxon>Sordariomycetes</taxon>
        <taxon>Hypocreomycetidae</taxon>
        <taxon>Microascales</taxon>
        <taxon>Ceratocystidaceae</taxon>
        <taxon>Ceratocystis</taxon>
    </lineage>
</organism>
<feature type="compositionally biased region" description="Polar residues" evidence="1">
    <location>
        <begin position="1"/>
        <end position="34"/>
    </location>
</feature>
<dbReference type="Gene3D" id="3.30.870.10">
    <property type="entry name" value="Endonuclease Chain A"/>
    <property type="match status" value="2"/>
</dbReference>
<evidence type="ECO:0000256" key="1">
    <source>
        <dbReference type="SAM" id="MobiDB-lite"/>
    </source>
</evidence>
<feature type="compositionally biased region" description="Basic and acidic residues" evidence="1">
    <location>
        <begin position="58"/>
        <end position="69"/>
    </location>
</feature>
<reference evidence="3 4" key="1">
    <citation type="journal article" date="2024" name="IMA Fungus">
        <title>IMA Genome - F19 : A genome assembly and annotation guide to empower mycologists, including annotated draft genome sequences of Ceratocystis pirilliformis, Diaporthe australafricana, Fusarium ophioides, Paecilomyces lecythidis, and Sporothrix stenoceras.</title>
        <authorList>
            <person name="Aylward J."/>
            <person name="Wilson A.M."/>
            <person name="Visagie C.M."/>
            <person name="Spraker J."/>
            <person name="Barnes I."/>
            <person name="Buitendag C."/>
            <person name="Ceriani C."/>
            <person name="Del Mar Angel L."/>
            <person name="du Plessis D."/>
            <person name="Fuchs T."/>
            <person name="Gasser K."/>
            <person name="Kramer D."/>
            <person name="Li W."/>
            <person name="Munsamy K."/>
            <person name="Piso A."/>
            <person name="Price J.L."/>
            <person name="Sonnekus B."/>
            <person name="Thomas C."/>
            <person name="van der Nest A."/>
            <person name="van Dijk A."/>
            <person name="van Heerden A."/>
            <person name="van Vuuren N."/>
            <person name="Yilmaz N."/>
            <person name="Duong T.A."/>
            <person name="van der Merwe N.A."/>
            <person name="Wingfield M.J."/>
            <person name="Wingfield B.D."/>
        </authorList>
    </citation>
    <scope>NUCLEOTIDE SEQUENCE [LARGE SCALE GENOMIC DNA]</scope>
    <source>
        <strain evidence="3 4">CMW 12675</strain>
    </source>
</reference>
<comment type="caution">
    <text evidence="3">The sequence shown here is derived from an EMBL/GenBank/DDBJ whole genome shotgun (WGS) entry which is preliminary data.</text>
</comment>
<protein>
    <recommendedName>
        <fullName evidence="2">PLD phosphodiesterase domain-containing protein</fullName>
    </recommendedName>
</protein>
<sequence>MAVSKVSHSSAPPTVNSSSHDATPLINTESNGISDETGRMRPPEPILSQFGSMMLNRRKMEEERQDRARLRSASQTTSLKRNRDEASLCTSIKEEPASQKIKLEPNPRSKIPTGPVDTRSFIDVSSDEEELAPCSSIPRKEAITIILDSDSEPDVIPKKEPENKETAAIIATVKPEPKIEEPSPTTPRVLPFPRGSVKKTWLRGSLLNDDAISIQEVMQKDDLIMAVVSSFQWDEDFLRQNIDVFHTKLYLVVFADSDEQKQSYEESKPSANIRYIYPAIYRRGVMHSKLMILKFALYLRIVVPTANFVSYDWGYTGAMENHVFLIDLPLRETSSEEVSPGPFQQSLSRFLELSGFPSALVASLDKYDFTEANRYRFVYSAAGSHRGADRDLTGLCGLANAVKSLGLATSNTVELDVVSSSVGKLTMEFLAKIYTSCRETVLGSLRGRGGAGTICLNSKWFNEASFPRQIFRECISVRPRSLMHSKILFVRNKTESGTKAWAYVGSGNLSQSAWGRLNMPKTAEPSMSCDNWECGVVVPIDEEAGQGYGDDTAPLSIFNRQVPVPFKVEKAVAYEGSQLKPWCMW</sequence>
<feature type="compositionally biased region" description="Basic and acidic residues" evidence="1">
    <location>
        <begin position="81"/>
        <end position="107"/>
    </location>
</feature>
<evidence type="ECO:0000313" key="3">
    <source>
        <dbReference type="EMBL" id="KAL1895747.1"/>
    </source>
</evidence>
<evidence type="ECO:0000313" key="4">
    <source>
        <dbReference type="Proteomes" id="UP001583280"/>
    </source>
</evidence>
<keyword evidence="4" id="KW-1185">Reference proteome</keyword>
<dbReference type="EMBL" id="JAWDJO010000069">
    <property type="protein sequence ID" value="KAL1895747.1"/>
    <property type="molecule type" value="Genomic_DNA"/>
</dbReference>
<proteinExistence type="predicted"/>
<dbReference type="CDD" id="cd09122">
    <property type="entry name" value="PLDc_Tdp1_1"/>
    <property type="match status" value="1"/>
</dbReference>
<gene>
    <name evidence="3" type="ORF">Cpir12675_003138</name>
</gene>
<dbReference type="InterPro" id="IPR001736">
    <property type="entry name" value="PLipase_D/transphosphatidylase"/>
</dbReference>